<evidence type="ECO:0000259" key="1">
    <source>
        <dbReference type="Pfam" id="PF00149"/>
    </source>
</evidence>
<dbReference type="Pfam" id="PF00149">
    <property type="entry name" value="Metallophos"/>
    <property type="match status" value="1"/>
</dbReference>
<dbReference type="GO" id="GO:0016787">
    <property type="term" value="F:hydrolase activity"/>
    <property type="evidence" value="ECO:0007669"/>
    <property type="project" value="UniProtKB-KW"/>
</dbReference>
<feature type="domain" description="Calcineurin-like phosphoesterase" evidence="1">
    <location>
        <begin position="27"/>
        <end position="125"/>
    </location>
</feature>
<reference evidence="2 3" key="1">
    <citation type="submission" date="2024-09" db="EMBL/GenBank/DDBJ databases">
        <authorList>
            <person name="Sun Q."/>
            <person name="Mori K."/>
        </authorList>
    </citation>
    <scope>NUCLEOTIDE SEQUENCE [LARGE SCALE GENOMIC DNA]</scope>
    <source>
        <strain evidence="2 3">CECT 8286</strain>
    </source>
</reference>
<comment type="caution">
    <text evidence="2">The sequence shown here is derived from an EMBL/GenBank/DDBJ whole genome shotgun (WGS) entry which is preliminary data.</text>
</comment>
<dbReference type="Gene3D" id="3.60.21.10">
    <property type="match status" value="1"/>
</dbReference>
<dbReference type="InterPro" id="IPR024173">
    <property type="entry name" value="Pesterase_MJ0037-like"/>
</dbReference>
<dbReference type="EMBL" id="JBHMEZ010000012">
    <property type="protein sequence ID" value="MFB9053848.1"/>
    <property type="molecule type" value="Genomic_DNA"/>
</dbReference>
<dbReference type="SUPFAM" id="SSF56300">
    <property type="entry name" value="Metallo-dependent phosphatases"/>
    <property type="match status" value="1"/>
</dbReference>
<dbReference type="GO" id="GO:0016874">
    <property type="term" value="F:ligase activity"/>
    <property type="evidence" value="ECO:0007669"/>
    <property type="project" value="UniProtKB-KW"/>
</dbReference>
<keyword evidence="2" id="KW-0540">Nuclease</keyword>
<dbReference type="InterPro" id="IPR026336">
    <property type="entry name" value="PdeM-like"/>
</dbReference>
<dbReference type="PIRSF" id="PIRSF000887">
    <property type="entry name" value="Pesterase_MJ0037"/>
    <property type="match status" value="1"/>
</dbReference>
<keyword evidence="2" id="KW-0436">Ligase</keyword>
<dbReference type="PANTHER" id="PTHR39323">
    <property type="entry name" value="BLR1149 PROTEIN"/>
    <property type="match status" value="1"/>
</dbReference>
<keyword evidence="3" id="KW-1185">Reference proteome</keyword>
<dbReference type="InterPro" id="IPR004843">
    <property type="entry name" value="Calcineurin-like_PHP"/>
</dbReference>
<dbReference type="EC" id="3.1.-.-" evidence="2"/>
<dbReference type="PANTHER" id="PTHR39323:SF1">
    <property type="entry name" value="BLR1149 PROTEIN"/>
    <property type="match status" value="1"/>
</dbReference>
<name>A0ABV5F335_9FLAO</name>
<sequence length="215" mass="24887">MKTLRINCDNQNFILHPAGVAYWERKRMLLIADVHLGKITHFRKHGSAIPQASLHHNFNQLKSVASNFDSDTICFLGDLFHSYINNEWLLFKSWIETLNCKVVLISGNHDIIDEERYTQLGVAVLQEWELDGFLLTHHPEERDGFYNFSGHIHPGVELRGLGRQNLKLSCFYWKENQMIFPAFGVFTGNYIIKPKSGERIFVNTEDEVLEIALNV</sequence>
<evidence type="ECO:0000313" key="2">
    <source>
        <dbReference type="EMBL" id="MFB9053848.1"/>
    </source>
</evidence>
<gene>
    <name evidence="2" type="primary">pdeM</name>
    <name evidence="2" type="ORF">ACFFVB_12245</name>
</gene>
<dbReference type="Proteomes" id="UP001589605">
    <property type="component" value="Unassembled WGS sequence"/>
</dbReference>
<dbReference type="NCBIfam" id="TIGR04123">
    <property type="entry name" value="P_estr_lig_assc"/>
    <property type="match status" value="1"/>
</dbReference>
<keyword evidence="2" id="KW-0255">Endonuclease</keyword>
<organism evidence="2 3">
    <name type="scientific">Formosa undariae</name>
    <dbReference type="NCBI Taxonomy" id="1325436"/>
    <lineage>
        <taxon>Bacteria</taxon>
        <taxon>Pseudomonadati</taxon>
        <taxon>Bacteroidota</taxon>
        <taxon>Flavobacteriia</taxon>
        <taxon>Flavobacteriales</taxon>
        <taxon>Flavobacteriaceae</taxon>
        <taxon>Formosa</taxon>
    </lineage>
</organism>
<dbReference type="InterPro" id="IPR029052">
    <property type="entry name" value="Metallo-depent_PP-like"/>
</dbReference>
<protein>
    <submittedName>
        <fullName evidence="2">Ligase-associated DNA damage response endonuclease PdeM</fullName>
        <ecNumber evidence="2">3.1.-.-</ecNumber>
    </submittedName>
</protein>
<accession>A0ABV5F335</accession>
<dbReference type="GO" id="GO:0004519">
    <property type="term" value="F:endonuclease activity"/>
    <property type="evidence" value="ECO:0007669"/>
    <property type="project" value="UniProtKB-KW"/>
</dbReference>
<keyword evidence="2" id="KW-0378">Hydrolase</keyword>
<dbReference type="RefSeq" id="WP_382383162.1">
    <property type="nucleotide sequence ID" value="NZ_JBHMEZ010000012.1"/>
</dbReference>
<proteinExistence type="predicted"/>
<evidence type="ECO:0000313" key="3">
    <source>
        <dbReference type="Proteomes" id="UP001589605"/>
    </source>
</evidence>